<evidence type="ECO:0000313" key="2">
    <source>
        <dbReference type="EMBL" id="AHF17259.1"/>
    </source>
</evidence>
<proteinExistence type="predicted"/>
<keyword evidence="3" id="KW-1185">Reference proteome</keyword>
<feature type="region of interest" description="Disordered" evidence="1">
    <location>
        <begin position="1"/>
        <end position="43"/>
    </location>
</feature>
<reference evidence="2 3" key="1">
    <citation type="submission" date="2013-12" db="EMBL/GenBank/DDBJ databases">
        <authorList>
            <consortium name="DOE Joint Genome Institute"/>
            <person name="Eisen J."/>
            <person name="Huntemann M."/>
            <person name="Han J."/>
            <person name="Chen A."/>
            <person name="Kyrpides N."/>
            <person name="Mavromatis K."/>
            <person name="Markowitz V."/>
            <person name="Palaniappan K."/>
            <person name="Ivanova N."/>
            <person name="Schaumberg A."/>
            <person name="Pati A."/>
            <person name="Liolios K."/>
            <person name="Nordberg H.P."/>
            <person name="Cantor M.N."/>
            <person name="Hua S.X."/>
            <person name="Woyke T."/>
        </authorList>
    </citation>
    <scope>NUCLEOTIDE SEQUENCE [LARGE SCALE GENOMIC DNA]</scope>
    <source>
        <strain evidence="3">DSM 19437</strain>
    </source>
</reference>
<dbReference type="Proteomes" id="UP000003586">
    <property type="component" value="Chromosome"/>
</dbReference>
<evidence type="ECO:0000313" key="3">
    <source>
        <dbReference type="Proteomes" id="UP000003586"/>
    </source>
</evidence>
<dbReference type="EMBL" id="CP007035">
    <property type="protein sequence ID" value="AHF17259.1"/>
    <property type="molecule type" value="Genomic_DNA"/>
</dbReference>
<protein>
    <submittedName>
        <fullName evidence="2">Uncharacterized protein</fullName>
    </submittedName>
</protein>
<evidence type="ECO:0000256" key="1">
    <source>
        <dbReference type="SAM" id="MobiDB-lite"/>
    </source>
</evidence>
<dbReference type="HOGENOM" id="CLU_3236637_0_0_10"/>
<organism evidence="2 3">
    <name type="scientific">Niabella soli DSM 19437</name>
    <dbReference type="NCBI Taxonomy" id="929713"/>
    <lineage>
        <taxon>Bacteria</taxon>
        <taxon>Pseudomonadati</taxon>
        <taxon>Bacteroidota</taxon>
        <taxon>Chitinophagia</taxon>
        <taxon>Chitinophagales</taxon>
        <taxon>Chitinophagaceae</taxon>
        <taxon>Niabella</taxon>
    </lineage>
</organism>
<dbReference type="KEGG" id="nso:NIASO_04825"/>
<gene>
    <name evidence="2" type="ORF">NIASO_04825</name>
</gene>
<accession>W0F737</accession>
<sequence length="43" mass="4991">MKSLNKPMIKRGVPTAHHKTRGRYTATKGLSLRDKKQKKKWGK</sequence>
<dbReference type="AlphaFoldDB" id="W0F737"/>
<name>W0F737_9BACT</name>